<dbReference type="InterPro" id="IPR019734">
    <property type="entry name" value="TPR_rpt"/>
</dbReference>
<evidence type="ECO:0000256" key="1">
    <source>
        <dbReference type="PROSITE-ProRule" id="PRU00339"/>
    </source>
</evidence>
<feature type="transmembrane region" description="Helical" evidence="2">
    <location>
        <begin position="388"/>
        <end position="408"/>
    </location>
</feature>
<evidence type="ECO:0000313" key="4">
    <source>
        <dbReference type="Proteomes" id="UP000199501"/>
    </source>
</evidence>
<dbReference type="SMART" id="SM00028">
    <property type="entry name" value="TPR"/>
    <property type="match status" value="5"/>
</dbReference>
<dbReference type="InterPro" id="IPR011990">
    <property type="entry name" value="TPR-like_helical_dom_sf"/>
</dbReference>
<keyword evidence="1" id="KW-0802">TPR repeat</keyword>
<dbReference type="SUPFAM" id="SSF48452">
    <property type="entry name" value="TPR-like"/>
    <property type="match status" value="1"/>
</dbReference>
<dbReference type="OrthoDB" id="3689697at2"/>
<dbReference type="Pfam" id="PF13432">
    <property type="entry name" value="TPR_16"/>
    <property type="match status" value="2"/>
</dbReference>
<dbReference type="Proteomes" id="UP000199501">
    <property type="component" value="Unassembled WGS sequence"/>
</dbReference>
<gene>
    <name evidence="3" type="ORF">SAMN05216174_12218</name>
</gene>
<accession>A0A1G6YJY9</accession>
<feature type="repeat" description="TPR" evidence="1">
    <location>
        <begin position="141"/>
        <end position="174"/>
    </location>
</feature>
<dbReference type="GO" id="GO:0035269">
    <property type="term" value="P:protein O-linked glycosylation via mannose"/>
    <property type="evidence" value="ECO:0007669"/>
    <property type="project" value="TreeGrafter"/>
</dbReference>
<dbReference type="InterPro" id="IPR052384">
    <property type="entry name" value="TMTC_O-mannosyltransferase"/>
</dbReference>
<keyword evidence="2" id="KW-0812">Transmembrane</keyword>
<reference evidence="4" key="1">
    <citation type="submission" date="2016-10" db="EMBL/GenBank/DDBJ databases">
        <authorList>
            <person name="Varghese N."/>
            <person name="Submissions S."/>
        </authorList>
    </citation>
    <scope>NUCLEOTIDE SEQUENCE [LARGE SCALE GENOMIC DNA]</scope>
    <source>
        <strain evidence="4">IBRC-M 10403</strain>
    </source>
</reference>
<keyword evidence="2" id="KW-0472">Membrane</keyword>
<dbReference type="PROSITE" id="PS50005">
    <property type="entry name" value="TPR"/>
    <property type="match status" value="2"/>
</dbReference>
<name>A0A1G6YJY9_9PSEU</name>
<dbReference type="Gene3D" id="1.25.40.10">
    <property type="entry name" value="Tetratricopeptide repeat domain"/>
    <property type="match status" value="1"/>
</dbReference>
<keyword evidence="4" id="KW-1185">Reference proteome</keyword>
<dbReference type="RefSeq" id="WP_091457189.1">
    <property type="nucleotide sequence ID" value="NZ_FMZZ01000022.1"/>
</dbReference>
<feature type="transmembrane region" description="Helical" evidence="2">
    <location>
        <begin position="361"/>
        <end position="382"/>
    </location>
</feature>
<feature type="transmembrane region" description="Helical" evidence="2">
    <location>
        <begin position="305"/>
        <end position="328"/>
    </location>
</feature>
<feature type="repeat" description="TPR" evidence="1">
    <location>
        <begin position="5"/>
        <end position="38"/>
    </location>
</feature>
<evidence type="ECO:0000313" key="3">
    <source>
        <dbReference type="EMBL" id="SDD90612.1"/>
    </source>
</evidence>
<keyword evidence="2" id="KW-1133">Transmembrane helix</keyword>
<dbReference type="AlphaFoldDB" id="A0A1G6YJY9"/>
<protein>
    <submittedName>
        <fullName evidence="3">Tetratricopeptide repeat-containing protein</fullName>
    </submittedName>
</protein>
<dbReference type="PANTHER" id="PTHR44216">
    <property type="entry name" value="PROTEIN O-MANNOSYL-TRANSFERASE TMTC2"/>
    <property type="match status" value="1"/>
</dbReference>
<sequence>MDDVTDAALRRGQALLELGRAREAETQLRTALAARPEDTSARVMLAQALLRQQKYDEAHEVSRAALADAPEDVVAHAVHAGSLAGLKQYSDALAVLRGGLALAPHLASLHLQEASILLADERPKDALASVARARAIDPEDSAGATLQAAAFHATGQFDKADAAVAEALRLDPENADAHRIQGLLALRRGGGESAVQSQRTALRLDPTDEGAREGLSLAIKSRNPLYGLLLRFHFWISTLPRGLRIAVLIAPFLLSRVLRPYEGQIWAAVLLGVVIGLVVLNWALEPIMNCVLLLSRDRHLVSPPARIATYGFVGFAAAAIACLVAGKVSGLDGLLTLTLGLALWALATGLAHTVRPGLRKVVLMAAAAVGVLAALGVVAALVDAPGAAVAGALVLISAVAATWFTVLAR</sequence>
<feature type="transmembrane region" description="Helical" evidence="2">
    <location>
        <begin position="334"/>
        <end position="354"/>
    </location>
</feature>
<organism evidence="3 4">
    <name type="scientific">Actinokineospora iranica</name>
    <dbReference type="NCBI Taxonomy" id="1271860"/>
    <lineage>
        <taxon>Bacteria</taxon>
        <taxon>Bacillati</taxon>
        <taxon>Actinomycetota</taxon>
        <taxon>Actinomycetes</taxon>
        <taxon>Pseudonocardiales</taxon>
        <taxon>Pseudonocardiaceae</taxon>
        <taxon>Actinokineospora</taxon>
    </lineage>
</organism>
<feature type="transmembrane region" description="Helical" evidence="2">
    <location>
        <begin position="265"/>
        <end position="284"/>
    </location>
</feature>
<dbReference type="STRING" id="1271860.SAMN05216174_12218"/>
<dbReference type="PANTHER" id="PTHR44216:SF3">
    <property type="entry name" value="PROTEIN O-MANNOSYL-TRANSFERASE TMTC2"/>
    <property type="match status" value="1"/>
</dbReference>
<dbReference type="EMBL" id="FMZZ01000022">
    <property type="protein sequence ID" value="SDD90612.1"/>
    <property type="molecule type" value="Genomic_DNA"/>
</dbReference>
<dbReference type="GO" id="GO:0000030">
    <property type="term" value="F:mannosyltransferase activity"/>
    <property type="evidence" value="ECO:0007669"/>
    <property type="project" value="TreeGrafter"/>
</dbReference>
<evidence type="ECO:0000256" key="2">
    <source>
        <dbReference type="SAM" id="Phobius"/>
    </source>
</evidence>
<proteinExistence type="predicted"/>